<evidence type="ECO:0000256" key="5">
    <source>
        <dbReference type="HAMAP-Rule" id="MF_00291"/>
    </source>
</evidence>
<organism evidence="8">
    <name type="scientific">Caldilinea aerophila</name>
    <dbReference type="NCBI Taxonomy" id="133453"/>
    <lineage>
        <taxon>Bacteria</taxon>
        <taxon>Bacillati</taxon>
        <taxon>Chloroflexota</taxon>
        <taxon>Caldilineae</taxon>
        <taxon>Caldilineales</taxon>
        <taxon>Caldilineaceae</taxon>
        <taxon>Caldilinea</taxon>
    </lineage>
</organism>
<evidence type="ECO:0000256" key="2">
    <source>
        <dbReference type="ARBA" id="ARBA00022980"/>
    </source>
</evidence>
<accession>A0A7C1FLX8</accession>
<reference evidence="8" key="1">
    <citation type="journal article" date="2020" name="mSystems">
        <title>Genome- and Community-Level Interaction Insights into Carbon Utilization and Element Cycling Functions of Hydrothermarchaeota in Hydrothermal Sediment.</title>
        <authorList>
            <person name="Zhou Z."/>
            <person name="Liu Y."/>
            <person name="Xu W."/>
            <person name="Pan J."/>
            <person name="Luo Z.H."/>
            <person name="Li M."/>
        </authorList>
    </citation>
    <scope>NUCLEOTIDE SEQUENCE [LARGE SCALE GENOMIC DNA]</scope>
    <source>
        <strain evidence="8">SpSt-289</strain>
    </source>
</reference>
<dbReference type="EMBL" id="DSMG01000004">
    <property type="protein sequence ID" value="HDX29938.1"/>
    <property type="molecule type" value="Genomic_DNA"/>
</dbReference>
<evidence type="ECO:0000256" key="7">
    <source>
        <dbReference type="SAM" id="MobiDB-lite"/>
    </source>
</evidence>
<proteinExistence type="inferred from homology"/>
<dbReference type="AlphaFoldDB" id="A0A7C1FLX8"/>
<dbReference type="NCBIfam" id="TIGR01011">
    <property type="entry name" value="rpsB_bact"/>
    <property type="match status" value="1"/>
</dbReference>
<dbReference type="PANTHER" id="PTHR12534">
    <property type="entry name" value="30S RIBOSOMAL PROTEIN S2 PROKARYOTIC AND ORGANELLAR"/>
    <property type="match status" value="1"/>
</dbReference>
<dbReference type="GO" id="GO:0003735">
    <property type="term" value="F:structural constituent of ribosome"/>
    <property type="evidence" value="ECO:0007669"/>
    <property type="project" value="InterPro"/>
</dbReference>
<dbReference type="HAMAP" id="MF_00291_B">
    <property type="entry name" value="Ribosomal_uS2_B"/>
    <property type="match status" value="1"/>
</dbReference>
<dbReference type="InterPro" id="IPR001865">
    <property type="entry name" value="Ribosomal_uS2"/>
</dbReference>
<dbReference type="Pfam" id="PF00318">
    <property type="entry name" value="Ribosomal_S2"/>
    <property type="match status" value="1"/>
</dbReference>
<dbReference type="PRINTS" id="PR00395">
    <property type="entry name" value="RIBOSOMALS2"/>
</dbReference>
<dbReference type="InterPro" id="IPR018130">
    <property type="entry name" value="Ribosomal_uS2_CS"/>
</dbReference>
<dbReference type="GO" id="GO:0022627">
    <property type="term" value="C:cytosolic small ribosomal subunit"/>
    <property type="evidence" value="ECO:0007669"/>
    <property type="project" value="TreeGrafter"/>
</dbReference>
<sequence>MANITMKQLLEAGVHFGHRTRRWNPKMRPYIFTERSGIHIIDLQQTLQALNNAIDVVRNTVAKGGTVLFVGTKRQAQATIEQEALRCGMPYVNQRWLGGTLTNWTTIRQRIAYLLQLERRIDAGEFNNLGKKERLGIQREVEKLNRRIGGLKTMRSLPDLLFVVDTSVEELAVKEANKTRIPVIGMVDTNSDPEPVTYVIPTNDDAIRAIKLIVGAIADAAEEGMRIREVEMVETGQVSSEELAEMEQYLGPSVLAKLKSLDDEEFEAYEESEEEYEEVGEEFEEELEDEE</sequence>
<protein>
    <recommendedName>
        <fullName evidence="4 5">Small ribosomal subunit protein uS2</fullName>
    </recommendedName>
</protein>
<name>A0A7C1FLX8_9CHLR</name>
<dbReference type="PROSITE" id="PS00963">
    <property type="entry name" value="RIBOSOMAL_S2_2"/>
    <property type="match status" value="1"/>
</dbReference>
<evidence type="ECO:0000256" key="4">
    <source>
        <dbReference type="ARBA" id="ARBA00035256"/>
    </source>
</evidence>
<dbReference type="SUPFAM" id="SSF52313">
    <property type="entry name" value="Ribosomal protein S2"/>
    <property type="match status" value="1"/>
</dbReference>
<comment type="similarity">
    <text evidence="1 5 6">Belongs to the universal ribosomal protein uS2 family.</text>
</comment>
<dbReference type="Gene3D" id="1.10.287.610">
    <property type="entry name" value="Helix hairpin bin"/>
    <property type="match status" value="1"/>
</dbReference>
<dbReference type="Gene3D" id="3.40.50.10490">
    <property type="entry name" value="Glucose-6-phosphate isomerase like protein, domain 1"/>
    <property type="match status" value="1"/>
</dbReference>
<comment type="caution">
    <text evidence="8">The sequence shown here is derived from an EMBL/GenBank/DDBJ whole genome shotgun (WGS) entry which is preliminary data.</text>
</comment>
<keyword evidence="2 5" id="KW-0689">Ribosomal protein</keyword>
<gene>
    <name evidence="5 8" type="primary">rpsB</name>
    <name evidence="8" type="ORF">ENQ20_00415</name>
</gene>
<dbReference type="PANTHER" id="PTHR12534:SF0">
    <property type="entry name" value="SMALL RIBOSOMAL SUBUNIT PROTEIN US2M"/>
    <property type="match status" value="1"/>
</dbReference>
<dbReference type="PROSITE" id="PS00962">
    <property type="entry name" value="RIBOSOMAL_S2_1"/>
    <property type="match status" value="1"/>
</dbReference>
<dbReference type="InterPro" id="IPR005706">
    <property type="entry name" value="Ribosomal_uS2_bac/mit/plastid"/>
</dbReference>
<evidence type="ECO:0000256" key="1">
    <source>
        <dbReference type="ARBA" id="ARBA00006242"/>
    </source>
</evidence>
<dbReference type="CDD" id="cd01425">
    <property type="entry name" value="RPS2"/>
    <property type="match status" value="1"/>
</dbReference>
<evidence type="ECO:0000313" key="8">
    <source>
        <dbReference type="EMBL" id="HDX29938.1"/>
    </source>
</evidence>
<keyword evidence="3 5" id="KW-0687">Ribonucleoprotein</keyword>
<feature type="region of interest" description="Disordered" evidence="7">
    <location>
        <begin position="266"/>
        <end position="291"/>
    </location>
</feature>
<dbReference type="GO" id="GO:0006412">
    <property type="term" value="P:translation"/>
    <property type="evidence" value="ECO:0007669"/>
    <property type="project" value="UniProtKB-UniRule"/>
</dbReference>
<dbReference type="InterPro" id="IPR023591">
    <property type="entry name" value="Ribosomal_uS2_flav_dom_sf"/>
</dbReference>
<evidence type="ECO:0000256" key="3">
    <source>
        <dbReference type="ARBA" id="ARBA00023274"/>
    </source>
</evidence>
<evidence type="ECO:0000256" key="6">
    <source>
        <dbReference type="RuleBase" id="RU003631"/>
    </source>
</evidence>